<proteinExistence type="predicted"/>
<dbReference type="OrthoDB" id="3915838at2759"/>
<dbReference type="Pfam" id="PF13517">
    <property type="entry name" value="FG-GAP_3"/>
    <property type="match status" value="3"/>
</dbReference>
<evidence type="ECO:0000313" key="5">
    <source>
        <dbReference type="EMBL" id="PKS12252.1"/>
    </source>
</evidence>
<organism evidence="5 6">
    <name type="scientific">Lomentospora prolificans</name>
    <dbReference type="NCBI Taxonomy" id="41688"/>
    <lineage>
        <taxon>Eukaryota</taxon>
        <taxon>Fungi</taxon>
        <taxon>Dikarya</taxon>
        <taxon>Ascomycota</taxon>
        <taxon>Pezizomycotina</taxon>
        <taxon>Sordariomycetes</taxon>
        <taxon>Hypocreomycetidae</taxon>
        <taxon>Microascales</taxon>
        <taxon>Microascaceae</taxon>
        <taxon>Lomentospora</taxon>
    </lineage>
</organism>
<dbReference type="VEuPathDB" id="FungiDB:jhhlp_001552"/>
<dbReference type="Pfam" id="PF13472">
    <property type="entry name" value="Lipase_GDSL_2"/>
    <property type="match status" value="1"/>
</dbReference>
<dbReference type="STRING" id="41688.A0A2N3NIS2"/>
<dbReference type="InterPro" id="IPR036514">
    <property type="entry name" value="SGNH_hydro_sf"/>
</dbReference>
<keyword evidence="6" id="KW-1185">Reference proteome</keyword>
<dbReference type="Gene3D" id="3.40.50.1110">
    <property type="entry name" value="SGNH hydrolase"/>
    <property type="match status" value="1"/>
</dbReference>
<evidence type="ECO:0000259" key="4">
    <source>
        <dbReference type="Pfam" id="PF13472"/>
    </source>
</evidence>
<dbReference type="SUPFAM" id="SSF52266">
    <property type="entry name" value="SGNH hydrolase"/>
    <property type="match status" value="1"/>
</dbReference>
<protein>
    <recommendedName>
        <fullName evidence="4">SGNH hydrolase-type esterase domain-containing protein</fullName>
    </recommendedName>
</protein>
<feature type="domain" description="SGNH hydrolase-type esterase" evidence="4">
    <location>
        <begin position="59"/>
        <end position="253"/>
    </location>
</feature>
<evidence type="ECO:0000256" key="2">
    <source>
        <dbReference type="SAM" id="MobiDB-lite"/>
    </source>
</evidence>
<dbReference type="GO" id="GO:0004622">
    <property type="term" value="F:phosphatidylcholine lysophospholipase activity"/>
    <property type="evidence" value="ECO:0007669"/>
    <property type="project" value="TreeGrafter"/>
</dbReference>
<dbReference type="Gene3D" id="2.130.10.130">
    <property type="entry name" value="Integrin alpha, N-terminal"/>
    <property type="match status" value="1"/>
</dbReference>
<feature type="chain" id="PRO_5014749156" description="SGNH hydrolase-type esterase domain-containing protein" evidence="3">
    <location>
        <begin position="24"/>
        <end position="1401"/>
    </location>
</feature>
<evidence type="ECO:0000256" key="1">
    <source>
        <dbReference type="ARBA" id="ARBA00022729"/>
    </source>
</evidence>
<dbReference type="Proteomes" id="UP000233524">
    <property type="component" value="Unassembled WGS sequence"/>
</dbReference>
<feature type="signal peptide" evidence="3">
    <location>
        <begin position="1"/>
        <end position="23"/>
    </location>
</feature>
<dbReference type="PANTHER" id="PTHR30383:SF31">
    <property type="entry name" value="SGNH HYDROLASE-TYPE ESTERASE DOMAIN-CONTAINING PROTEIN-RELATED"/>
    <property type="match status" value="1"/>
</dbReference>
<sequence length="1401" mass="154425">MVSFRTTLAGFGAVAALLQPCMALPHSAHLDVSQSPNYDVSIFGRAQPPGDFYLRIMPLGASITAGEHGPADDPLKCGYRKFLRDQLRLRGWKVNMVGSFNSGNMNDNDHEGVSGDRVNQVRQRAETAVSTWLPNVVLINAGTNDATQEDESVVGTGLKMRALIDTVFAKSPHAVVVLSTLLPNSRRKSDGSSYQGNVDTINAEYRKLYREYVPLDKHGVERPAYKVILADMAEFITAADIHDDTHPTVEGNRKMAAVWDWAIGQANDKGWLSEPSKSGTFEDSEGTRTCKKKKGSGNQDVRSGRQVLYAANSVIRDDGTYKHGSRPREDRNLPQLGKAKYTHDGRIWFAQLVNVYNAPKGGERDECIWGWNEPVTTNRYSRKIKYRLNEGDGAYSSQTWELDVKDGEYLKDPCGLNDIHWGDVNGDGLDDYICIASSGEMFVSLNLGGSPPTFKALGSYKKPEKGLGRDHVRLGDIDGDGRLDYCVIPGYGDIFCWRNGGLGEKASYWQDMGLGKPIFKAKGMGDIRGVRFVDINGDGRADWIWMDETGKVTTYINQRGDDKSMIPRWLEAGVTHLGMGQSIGADRSKVTFGRIFGDNARADYVHVQEVWSGGYYAFSGRPYENLGSGGRFQKGDGIYWGDMTGTGVDDYLWIAPDGEVFVFLNKNTAAQSDFYATSAWSTPIPIKTGLDRRALHIGDWDGDGKADIIGITDRNTGSLKVWHSRWDGSQFHWDIQDIPNSAKCNQGWGLGYFDHGAYFADITGSGRVDYLCMEPSGLTRAWLRDERGGWFNAGQVKFHEDLDRANYRFADVNGDGRADLIWTDKFNGDAKVWYNLRQAAESERGNLGGSLFEWERPVEAFLGSSRGPNMHFPSLGGQGRADMVGTNPTTGHAWIWFNLCPAGGDDWKEGEAIPDHHLPVYTPKTGGTPDPGPDKDEHWFCGGNGGTWKTKLWQEKNIGDWFLRRCEAYSHVDNDWPGRSDDVEGVPRVIAQYNGMIKDDAWNWPTGCASVTGTCTLTDKTLSDEATCLTSPERPFILWSAHNLALFLQQWYKQVTNGIDSASHFTAKFSDTFISYSSSPGAAAAAWLTIFSGLFGTAGAFIPAPGAAGGILTAAAGAASVATLGMTEDPRFSNFADAQARLGTVKKEVIKALNKYFDRVLVETPPAHDSGRGTELARMLEDGAFANQDIVKVPSEDIMTEWVQASLISGMWNSGNVAIVKWSKDHKLATQWGYSPCFGKGDILADRTSACFDKDHNFLILRMASSETSVAERKKIQEAFPKVGQDEETLKQYGLTQKKVIESAMRTQAAANAYLATDNIMGKVVDSVLKNPSENIADYMPIFNTPFCDLDKVSNFELGVANCAKLSTPNDPNIARVCLHRMLAENCKKLVLGNSEWPYAG</sequence>
<comment type="caution">
    <text evidence="5">The sequence shown here is derived from an EMBL/GenBank/DDBJ whole genome shotgun (WGS) entry which is preliminary data.</text>
</comment>
<evidence type="ECO:0000313" key="6">
    <source>
        <dbReference type="Proteomes" id="UP000233524"/>
    </source>
</evidence>
<dbReference type="InterPro" id="IPR051532">
    <property type="entry name" value="Ester_Hydrolysis_Enzymes"/>
</dbReference>
<keyword evidence="1 3" id="KW-0732">Signal</keyword>
<dbReference type="InterPro" id="IPR028994">
    <property type="entry name" value="Integrin_alpha_N"/>
</dbReference>
<accession>A0A2N3NIS2</accession>
<dbReference type="InParanoid" id="A0A2N3NIS2"/>
<reference evidence="5 6" key="1">
    <citation type="journal article" date="2017" name="G3 (Bethesda)">
        <title>First Draft Genome Sequence of the Pathogenic Fungus Lomentospora prolificans (Formerly Scedosporium prolificans).</title>
        <authorList>
            <person name="Luo R."/>
            <person name="Zimin A."/>
            <person name="Workman R."/>
            <person name="Fan Y."/>
            <person name="Pertea G."/>
            <person name="Grossman N."/>
            <person name="Wear M.P."/>
            <person name="Jia B."/>
            <person name="Miller H."/>
            <person name="Casadevall A."/>
            <person name="Timp W."/>
            <person name="Zhang S.X."/>
            <person name="Salzberg S.L."/>
        </authorList>
    </citation>
    <scope>NUCLEOTIDE SEQUENCE [LARGE SCALE GENOMIC DNA]</scope>
    <source>
        <strain evidence="5 6">JHH-5317</strain>
    </source>
</reference>
<dbReference type="InterPro" id="IPR013517">
    <property type="entry name" value="FG-GAP"/>
</dbReference>
<dbReference type="EMBL" id="NLAX01000004">
    <property type="protein sequence ID" value="PKS12252.1"/>
    <property type="molecule type" value="Genomic_DNA"/>
</dbReference>
<gene>
    <name evidence="5" type="ORF">jhhlp_001552</name>
</gene>
<dbReference type="InterPro" id="IPR013830">
    <property type="entry name" value="SGNH_hydro"/>
</dbReference>
<evidence type="ECO:0000256" key="3">
    <source>
        <dbReference type="SAM" id="SignalP"/>
    </source>
</evidence>
<feature type="region of interest" description="Disordered" evidence="2">
    <location>
        <begin position="272"/>
        <end position="301"/>
    </location>
</feature>
<dbReference type="SUPFAM" id="SSF69318">
    <property type="entry name" value="Integrin alpha N-terminal domain"/>
    <property type="match status" value="1"/>
</dbReference>
<dbReference type="PANTHER" id="PTHR30383">
    <property type="entry name" value="THIOESTERASE 1/PROTEASE 1/LYSOPHOSPHOLIPASE L1"/>
    <property type="match status" value="1"/>
</dbReference>
<name>A0A2N3NIS2_9PEZI</name>